<organism evidence="1 2">
    <name type="scientific">Zarea fungicola</name>
    <dbReference type="NCBI Taxonomy" id="93591"/>
    <lineage>
        <taxon>Eukaryota</taxon>
        <taxon>Fungi</taxon>
        <taxon>Dikarya</taxon>
        <taxon>Ascomycota</taxon>
        <taxon>Pezizomycotina</taxon>
        <taxon>Sordariomycetes</taxon>
        <taxon>Hypocreomycetidae</taxon>
        <taxon>Hypocreales</taxon>
        <taxon>Cordycipitaceae</taxon>
        <taxon>Zarea</taxon>
    </lineage>
</organism>
<evidence type="ECO:0000313" key="1">
    <source>
        <dbReference type="EMBL" id="KAJ2967085.1"/>
    </source>
</evidence>
<comment type="caution">
    <text evidence="1">The sequence shown here is derived from an EMBL/GenBank/DDBJ whole genome shotgun (WGS) entry which is preliminary data.</text>
</comment>
<reference evidence="1" key="1">
    <citation type="submission" date="2022-08" db="EMBL/GenBank/DDBJ databases">
        <title>Genome Sequence of Lecanicillium fungicola.</title>
        <authorList>
            <person name="Buettner E."/>
        </authorList>
    </citation>
    <scope>NUCLEOTIDE SEQUENCE</scope>
    <source>
        <strain evidence="1">Babe33</strain>
    </source>
</reference>
<keyword evidence="2" id="KW-1185">Reference proteome</keyword>
<name>A0ACC1MJ88_9HYPO</name>
<dbReference type="EMBL" id="JANJQO010002407">
    <property type="protein sequence ID" value="KAJ2967085.1"/>
    <property type="molecule type" value="Genomic_DNA"/>
</dbReference>
<gene>
    <name evidence="1" type="ORF">NQ176_g9840</name>
</gene>
<dbReference type="Proteomes" id="UP001143910">
    <property type="component" value="Unassembled WGS sequence"/>
</dbReference>
<proteinExistence type="predicted"/>
<accession>A0ACC1MJ88</accession>
<sequence length="175" mass="17781">MRAATLSAAAVMAGSAMAVDCSKGLHILVGRGTDEPTGLGVTGVLAKNISAAIPGSDVVAIDYPASLSNPSYDASEKQGAQNIYDQVTQYHADCPGHKMAYLGYSQGAQIGVNAFCGGQGGIFGSKDAIPADIVKDVVAIALFGDPSFNHTAPYVKGTSSTDGVRIAASVGLKFR</sequence>
<evidence type="ECO:0000313" key="2">
    <source>
        <dbReference type="Proteomes" id="UP001143910"/>
    </source>
</evidence>
<protein>
    <submittedName>
        <fullName evidence="1">Uncharacterized protein</fullName>
    </submittedName>
</protein>